<dbReference type="Gene3D" id="1.20.5.340">
    <property type="match status" value="1"/>
</dbReference>
<evidence type="ECO:0000313" key="2">
    <source>
        <dbReference type="Proteomes" id="UP000828390"/>
    </source>
</evidence>
<organism evidence="1 2">
    <name type="scientific">Dreissena polymorpha</name>
    <name type="common">Zebra mussel</name>
    <name type="synonym">Mytilus polymorpha</name>
    <dbReference type="NCBI Taxonomy" id="45954"/>
    <lineage>
        <taxon>Eukaryota</taxon>
        <taxon>Metazoa</taxon>
        <taxon>Spiralia</taxon>
        <taxon>Lophotrochozoa</taxon>
        <taxon>Mollusca</taxon>
        <taxon>Bivalvia</taxon>
        <taxon>Autobranchia</taxon>
        <taxon>Heteroconchia</taxon>
        <taxon>Euheterodonta</taxon>
        <taxon>Imparidentia</taxon>
        <taxon>Neoheterodontei</taxon>
        <taxon>Myida</taxon>
        <taxon>Dreissenoidea</taxon>
        <taxon>Dreissenidae</taxon>
        <taxon>Dreissena</taxon>
    </lineage>
</organism>
<dbReference type="AlphaFoldDB" id="A0A9D4L9M9"/>
<reference evidence="1" key="1">
    <citation type="journal article" date="2019" name="bioRxiv">
        <title>The Genome of the Zebra Mussel, Dreissena polymorpha: A Resource for Invasive Species Research.</title>
        <authorList>
            <person name="McCartney M.A."/>
            <person name="Auch B."/>
            <person name="Kono T."/>
            <person name="Mallez S."/>
            <person name="Zhang Y."/>
            <person name="Obille A."/>
            <person name="Becker A."/>
            <person name="Abrahante J.E."/>
            <person name="Garbe J."/>
            <person name="Badalamenti J.P."/>
            <person name="Herman A."/>
            <person name="Mangelson H."/>
            <person name="Liachko I."/>
            <person name="Sullivan S."/>
            <person name="Sone E.D."/>
            <person name="Koren S."/>
            <person name="Silverstein K.A.T."/>
            <person name="Beckman K.B."/>
            <person name="Gohl D.M."/>
        </authorList>
    </citation>
    <scope>NUCLEOTIDE SEQUENCE</scope>
    <source>
        <strain evidence="1">Duluth1</strain>
        <tissue evidence="1">Whole animal</tissue>
    </source>
</reference>
<protein>
    <submittedName>
        <fullName evidence="1">Uncharacterized protein</fullName>
    </submittedName>
</protein>
<gene>
    <name evidence="1" type="ORF">DPMN_096306</name>
</gene>
<reference evidence="1" key="2">
    <citation type="submission" date="2020-11" db="EMBL/GenBank/DDBJ databases">
        <authorList>
            <person name="McCartney M.A."/>
            <person name="Auch B."/>
            <person name="Kono T."/>
            <person name="Mallez S."/>
            <person name="Becker A."/>
            <person name="Gohl D.M."/>
            <person name="Silverstein K.A.T."/>
            <person name="Koren S."/>
            <person name="Bechman K.B."/>
            <person name="Herman A."/>
            <person name="Abrahante J.E."/>
            <person name="Garbe J."/>
        </authorList>
    </citation>
    <scope>NUCLEOTIDE SEQUENCE</scope>
    <source>
        <strain evidence="1">Duluth1</strain>
        <tissue evidence="1">Whole animal</tissue>
    </source>
</reference>
<keyword evidence="2" id="KW-1185">Reference proteome</keyword>
<comment type="caution">
    <text evidence="1">The sequence shown here is derived from an EMBL/GenBank/DDBJ whole genome shotgun (WGS) entry which is preliminary data.</text>
</comment>
<name>A0A9D4L9M9_DREPO</name>
<evidence type="ECO:0000313" key="1">
    <source>
        <dbReference type="EMBL" id="KAH3853774.1"/>
    </source>
</evidence>
<dbReference type="Proteomes" id="UP000828390">
    <property type="component" value="Unassembled WGS sequence"/>
</dbReference>
<dbReference type="EMBL" id="JAIWYP010000003">
    <property type="protein sequence ID" value="KAH3853774.1"/>
    <property type="molecule type" value="Genomic_DNA"/>
</dbReference>
<accession>A0A9D4L9M9</accession>
<proteinExistence type="predicted"/>
<sequence>MAANTPPAGIPTPPPAIYGTPAASGPVMPPHLQYLTQQTPTQYGYMYAPVSPQNGNQTHNTSQMDSDMYTTILNKFNNIECTQKQMQSKLSKLYQIETEVKSISNKLSIVESRVASLESKFHESEKRLSDVE</sequence>